<organism evidence="2">
    <name type="scientific">Harvfovirus sp</name>
    <dbReference type="NCBI Taxonomy" id="2487768"/>
    <lineage>
        <taxon>Viruses</taxon>
        <taxon>Varidnaviria</taxon>
        <taxon>Bamfordvirae</taxon>
        <taxon>Nucleocytoviricota</taxon>
        <taxon>Megaviricetes</taxon>
        <taxon>Imitervirales</taxon>
        <taxon>Mimiviridae</taxon>
        <taxon>Klosneuvirinae</taxon>
    </lineage>
</organism>
<name>A0A3G5A3Z0_9VIRU</name>
<evidence type="ECO:0000313" key="2">
    <source>
        <dbReference type="EMBL" id="AYV81948.1"/>
    </source>
</evidence>
<feature type="transmembrane region" description="Helical" evidence="1">
    <location>
        <begin position="44"/>
        <end position="63"/>
    </location>
</feature>
<keyword evidence="1" id="KW-1133">Transmembrane helix</keyword>
<sequence length="241" mass="26511">MLPPSFIGDSIAHLSVGGTMMVYGVCIACNTFKEGLGWKRRKELVAFIIIGIVQLAGPLVMLINPDDCYNSVHCFQRNVTHTLAGLFVLFCVACAMFMRKFAPTVFDFAIPLAGFIPGYFLMTHDHVGETDEVEMVVASLHQASSSFMIISSVLRIAVEYNKSLELLYSISFSCIGSLLFVTSPIIVEPATLNTKFSGSNLVFLSIALVCVMHMGILGVLVYKRNRVRPVYIELSPINDVI</sequence>
<feature type="transmembrane region" description="Helical" evidence="1">
    <location>
        <begin position="135"/>
        <end position="154"/>
    </location>
</feature>
<feature type="transmembrane region" description="Helical" evidence="1">
    <location>
        <begin position="79"/>
        <end position="98"/>
    </location>
</feature>
<accession>A0A3G5A3Z0</accession>
<dbReference type="EMBL" id="MK072326">
    <property type="protein sequence ID" value="AYV81948.1"/>
    <property type="molecule type" value="Genomic_DNA"/>
</dbReference>
<keyword evidence="1" id="KW-0812">Transmembrane</keyword>
<reference evidence="2" key="1">
    <citation type="submission" date="2018-10" db="EMBL/GenBank/DDBJ databases">
        <title>Hidden diversity of soil giant viruses.</title>
        <authorList>
            <person name="Schulz F."/>
            <person name="Alteio L."/>
            <person name="Goudeau D."/>
            <person name="Ryan E.M."/>
            <person name="Malmstrom R.R."/>
            <person name="Blanchard J."/>
            <person name="Woyke T."/>
        </authorList>
    </citation>
    <scope>NUCLEOTIDE SEQUENCE</scope>
    <source>
        <strain evidence="2">HAV1</strain>
    </source>
</reference>
<gene>
    <name evidence="2" type="ORF">Harvfovirus84_3</name>
</gene>
<feature type="transmembrane region" description="Helical" evidence="1">
    <location>
        <begin position="166"/>
        <end position="187"/>
    </location>
</feature>
<feature type="transmembrane region" description="Helical" evidence="1">
    <location>
        <begin position="12"/>
        <end position="32"/>
    </location>
</feature>
<proteinExistence type="predicted"/>
<feature type="transmembrane region" description="Helical" evidence="1">
    <location>
        <begin position="105"/>
        <end position="123"/>
    </location>
</feature>
<keyword evidence="1" id="KW-0472">Membrane</keyword>
<protein>
    <submittedName>
        <fullName evidence="2">Uncharacterized protein</fullName>
    </submittedName>
</protein>
<feature type="transmembrane region" description="Helical" evidence="1">
    <location>
        <begin position="199"/>
        <end position="222"/>
    </location>
</feature>
<evidence type="ECO:0000256" key="1">
    <source>
        <dbReference type="SAM" id="Phobius"/>
    </source>
</evidence>